<dbReference type="EMBL" id="CAJOBR010026877">
    <property type="protein sequence ID" value="CAF4973499.1"/>
    <property type="molecule type" value="Genomic_DNA"/>
</dbReference>
<evidence type="ECO:0000313" key="6">
    <source>
        <dbReference type="EMBL" id="CAF4735876.1"/>
    </source>
</evidence>
<dbReference type="Proteomes" id="UP000663862">
    <property type="component" value="Unassembled WGS sequence"/>
</dbReference>
<keyword evidence="8" id="KW-1185">Reference proteome</keyword>
<evidence type="ECO:0000313" key="5">
    <source>
        <dbReference type="EMBL" id="CAF4490398.1"/>
    </source>
</evidence>
<dbReference type="Proteomes" id="UP000663838">
    <property type="component" value="Unassembled WGS sequence"/>
</dbReference>
<dbReference type="Proteomes" id="UP000663848">
    <property type="component" value="Unassembled WGS sequence"/>
</dbReference>
<evidence type="ECO:0000313" key="1">
    <source>
        <dbReference type="EMBL" id="CAF3241027.1"/>
    </source>
</evidence>
<dbReference type="OrthoDB" id="10474827at2759"/>
<evidence type="ECO:0000313" key="8">
    <source>
        <dbReference type="Proteomes" id="UP000663873"/>
    </source>
</evidence>
<evidence type="ECO:0000313" key="3">
    <source>
        <dbReference type="EMBL" id="CAF4216234.1"/>
    </source>
</evidence>
<name>A0A820CMN1_9BILA</name>
<proteinExistence type="predicted"/>
<evidence type="ECO:0000313" key="7">
    <source>
        <dbReference type="EMBL" id="CAF4973499.1"/>
    </source>
</evidence>
<reference evidence="3" key="1">
    <citation type="submission" date="2021-02" db="EMBL/GenBank/DDBJ databases">
        <authorList>
            <person name="Nowell W R."/>
        </authorList>
    </citation>
    <scope>NUCLEOTIDE SEQUENCE</scope>
</reference>
<dbReference type="Proteomes" id="UP000663825">
    <property type="component" value="Unassembled WGS sequence"/>
</dbReference>
<dbReference type="AlphaFoldDB" id="A0A820CMN1"/>
<dbReference type="EMBL" id="CAJOBP010000748">
    <property type="protein sequence ID" value="CAF4216234.1"/>
    <property type="molecule type" value="Genomic_DNA"/>
</dbReference>
<dbReference type="EMBL" id="CAJOBO010003368">
    <property type="protein sequence ID" value="CAF4490398.1"/>
    <property type="molecule type" value="Genomic_DNA"/>
</dbReference>
<dbReference type="EMBL" id="CAJOBQ010000421">
    <property type="protein sequence ID" value="CAF4351390.1"/>
    <property type="molecule type" value="Genomic_DNA"/>
</dbReference>
<dbReference type="EMBL" id="CAJOBS010001494">
    <property type="protein sequence ID" value="CAF4735876.1"/>
    <property type="molecule type" value="Genomic_DNA"/>
</dbReference>
<evidence type="ECO:0000313" key="4">
    <source>
        <dbReference type="EMBL" id="CAF4351390.1"/>
    </source>
</evidence>
<accession>A0A820CMN1</accession>
<dbReference type="Proteomes" id="UP000663851">
    <property type="component" value="Unassembled WGS sequence"/>
</dbReference>
<sequence>MSTSNKRFFHDDLSQQYSLNSNSTIKKRICTSLVPTVPRSVTNFTRKSTLNRRSISSDVKSNTNNSLFYGEEMTIDVNK</sequence>
<gene>
    <name evidence="5" type="ORF">HFQ381_LOCUS26977</name>
    <name evidence="2" type="ORF">LUA448_LOCUS26700</name>
    <name evidence="7" type="ORF">QYT958_LOCUS35443</name>
    <name evidence="1" type="ORF">TIS948_LOCUS14634</name>
    <name evidence="6" type="ORF">TOA249_LOCUS19258</name>
    <name evidence="4" type="ORF">TSG867_LOCUS9564</name>
    <name evidence="3" type="ORF">UJA718_LOCUS7452</name>
</gene>
<organism evidence="3 8">
    <name type="scientific">Rotaria socialis</name>
    <dbReference type="NCBI Taxonomy" id="392032"/>
    <lineage>
        <taxon>Eukaryota</taxon>
        <taxon>Metazoa</taxon>
        <taxon>Spiralia</taxon>
        <taxon>Gnathifera</taxon>
        <taxon>Rotifera</taxon>
        <taxon>Eurotatoria</taxon>
        <taxon>Bdelloidea</taxon>
        <taxon>Philodinida</taxon>
        <taxon>Philodinidae</taxon>
        <taxon>Rotaria</taxon>
    </lineage>
</organism>
<dbReference type="EMBL" id="CAJNYD010003598">
    <property type="protein sequence ID" value="CAF3525864.1"/>
    <property type="molecule type" value="Genomic_DNA"/>
</dbReference>
<evidence type="ECO:0000313" key="2">
    <source>
        <dbReference type="EMBL" id="CAF3525864.1"/>
    </source>
</evidence>
<protein>
    <submittedName>
        <fullName evidence="3">Uncharacterized protein</fullName>
    </submittedName>
</protein>
<comment type="caution">
    <text evidence="3">The sequence shown here is derived from an EMBL/GenBank/DDBJ whole genome shotgun (WGS) entry which is preliminary data.</text>
</comment>
<dbReference type="Proteomes" id="UP000663873">
    <property type="component" value="Unassembled WGS sequence"/>
</dbReference>
<dbReference type="Proteomes" id="UP000663833">
    <property type="component" value="Unassembled WGS sequence"/>
</dbReference>
<dbReference type="EMBL" id="CAJNXB010002399">
    <property type="protein sequence ID" value="CAF3241027.1"/>
    <property type="molecule type" value="Genomic_DNA"/>
</dbReference>